<evidence type="ECO:0000313" key="3">
    <source>
        <dbReference type="Proteomes" id="UP001208570"/>
    </source>
</evidence>
<proteinExistence type="predicted"/>
<evidence type="ECO:0000256" key="1">
    <source>
        <dbReference type="SAM" id="MobiDB-lite"/>
    </source>
</evidence>
<dbReference type="PANTHER" id="PTHR23080:SF133">
    <property type="entry name" value="SI:CH211-262I1.5-RELATED"/>
    <property type="match status" value="1"/>
</dbReference>
<sequence length="178" mass="20410">MLKIRRHPKPAFKVSSDHDSGPKVQQPADQLGADQAEIVRVHTEVASLRREVCFLERLSKDDELVIYTSFLSYAILVAFFQCIEPTCSRMATYSQHRRRMTQQTTGSHVFAPDKRRLSILVQFLLVLRKLRVGNIDIELADIHNISTSAISRVLLSWKYYLYVVLGSMPVWPSPHTVD</sequence>
<evidence type="ECO:0000313" key="2">
    <source>
        <dbReference type="EMBL" id="KAK2146139.1"/>
    </source>
</evidence>
<reference evidence="2" key="1">
    <citation type="journal article" date="2023" name="Mol. Biol. Evol.">
        <title>Third-Generation Sequencing Reveals the Adaptive Role of the Epigenome in Three Deep-Sea Polychaetes.</title>
        <authorList>
            <person name="Perez M."/>
            <person name="Aroh O."/>
            <person name="Sun Y."/>
            <person name="Lan Y."/>
            <person name="Juniper S.K."/>
            <person name="Young C.R."/>
            <person name="Angers B."/>
            <person name="Qian P.Y."/>
        </authorList>
    </citation>
    <scope>NUCLEOTIDE SEQUENCE</scope>
    <source>
        <strain evidence="2">P08H-3</strain>
    </source>
</reference>
<feature type="region of interest" description="Disordered" evidence="1">
    <location>
        <begin position="1"/>
        <end position="31"/>
    </location>
</feature>
<evidence type="ECO:0008006" key="4">
    <source>
        <dbReference type="Google" id="ProtNLM"/>
    </source>
</evidence>
<gene>
    <name evidence="2" type="ORF">LSH36_629g00017</name>
</gene>
<dbReference type="Proteomes" id="UP001208570">
    <property type="component" value="Unassembled WGS sequence"/>
</dbReference>
<keyword evidence="3" id="KW-1185">Reference proteome</keyword>
<comment type="caution">
    <text evidence="2">The sequence shown here is derived from an EMBL/GenBank/DDBJ whole genome shotgun (WGS) entry which is preliminary data.</text>
</comment>
<organism evidence="2 3">
    <name type="scientific">Paralvinella palmiformis</name>
    <dbReference type="NCBI Taxonomy" id="53620"/>
    <lineage>
        <taxon>Eukaryota</taxon>
        <taxon>Metazoa</taxon>
        <taxon>Spiralia</taxon>
        <taxon>Lophotrochozoa</taxon>
        <taxon>Annelida</taxon>
        <taxon>Polychaeta</taxon>
        <taxon>Sedentaria</taxon>
        <taxon>Canalipalpata</taxon>
        <taxon>Terebellida</taxon>
        <taxon>Terebelliformia</taxon>
        <taxon>Alvinellidae</taxon>
        <taxon>Paralvinella</taxon>
    </lineage>
</organism>
<dbReference type="AlphaFoldDB" id="A0AAD9MX05"/>
<name>A0AAD9MX05_9ANNE</name>
<feature type="compositionally biased region" description="Basic residues" evidence="1">
    <location>
        <begin position="1"/>
        <end position="10"/>
    </location>
</feature>
<protein>
    <recommendedName>
        <fullName evidence="4">Transposase Helix-turn-helix domain-containing protein</fullName>
    </recommendedName>
</protein>
<dbReference type="EMBL" id="JAODUP010000629">
    <property type="protein sequence ID" value="KAK2146139.1"/>
    <property type="molecule type" value="Genomic_DNA"/>
</dbReference>
<accession>A0AAD9MX05</accession>
<dbReference type="PANTHER" id="PTHR23080">
    <property type="entry name" value="THAP DOMAIN PROTEIN"/>
    <property type="match status" value="1"/>
</dbReference>